<dbReference type="EMBL" id="LR796544">
    <property type="protein sequence ID" value="CAB4150336.1"/>
    <property type="molecule type" value="Genomic_DNA"/>
</dbReference>
<accession>A0A6J5MZA7</accession>
<protein>
    <submittedName>
        <fullName evidence="1">Uncharacterized protein</fullName>
    </submittedName>
</protein>
<organism evidence="1">
    <name type="scientific">uncultured Caudovirales phage</name>
    <dbReference type="NCBI Taxonomy" id="2100421"/>
    <lineage>
        <taxon>Viruses</taxon>
        <taxon>Duplodnaviria</taxon>
        <taxon>Heunggongvirae</taxon>
        <taxon>Uroviricota</taxon>
        <taxon>Caudoviricetes</taxon>
        <taxon>Peduoviridae</taxon>
        <taxon>Maltschvirus</taxon>
        <taxon>Maltschvirus maltsch</taxon>
    </lineage>
</organism>
<proteinExistence type="predicted"/>
<sequence>MSALPTESELANRFGGTWTATPLRWSGVVERATINLWSVDASGELFVAIAISESKRKVCEVEGPDWSLLIEAALDLVRRQDSFTKPTTWKEDLQ</sequence>
<evidence type="ECO:0000313" key="1">
    <source>
        <dbReference type="EMBL" id="CAB4150336.1"/>
    </source>
</evidence>
<reference evidence="1" key="1">
    <citation type="submission" date="2020-04" db="EMBL/GenBank/DDBJ databases">
        <authorList>
            <person name="Chiriac C."/>
            <person name="Salcher M."/>
            <person name="Ghai R."/>
            <person name="Kavagutti S V."/>
        </authorList>
    </citation>
    <scope>NUCLEOTIDE SEQUENCE</scope>
</reference>
<name>A0A6J5MZA7_9CAUD</name>
<gene>
    <name evidence="1" type="ORF">UFOVP567_16</name>
</gene>